<protein>
    <recommendedName>
        <fullName evidence="2">Fido domain-containing protein</fullName>
    </recommendedName>
</protein>
<comment type="caution">
    <text evidence="3">The sequence shown here is derived from an EMBL/GenBank/DDBJ whole genome shotgun (WGS) entry which is preliminary data.</text>
</comment>
<feature type="region of interest" description="Disordered" evidence="1">
    <location>
        <begin position="1"/>
        <end position="50"/>
    </location>
</feature>
<feature type="region of interest" description="Disordered" evidence="1">
    <location>
        <begin position="201"/>
        <end position="220"/>
    </location>
</feature>
<dbReference type="Proteomes" id="UP000250006">
    <property type="component" value="Unassembled WGS sequence"/>
</dbReference>
<dbReference type="RefSeq" id="WP_111837177.1">
    <property type="nucleotide sequence ID" value="NZ_UAPQ01000010.1"/>
</dbReference>
<accession>A0ABY1VQ81</accession>
<feature type="compositionally biased region" description="Low complexity" evidence="1">
    <location>
        <begin position="16"/>
        <end position="32"/>
    </location>
</feature>
<name>A0ABY1VQ81_9ACTO</name>
<reference evidence="3 4" key="1">
    <citation type="submission" date="2018-06" db="EMBL/GenBank/DDBJ databases">
        <authorList>
            <consortium name="Pathogen Informatics"/>
            <person name="Doyle S."/>
        </authorList>
    </citation>
    <scope>NUCLEOTIDE SEQUENCE [LARGE SCALE GENOMIC DNA]</scope>
    <source>
        <strain evidence="3 4">NCTC11535</strain>
    </source>
</reference>
<dbReference type="Pfam" id="PF02661">
    <property type="entry name" value="Fic"/>
    <property type="match status" value="1"/>
</dbReference>
<evidence type="ECO:0000259" key="2">
    <source>
        <dbReference type="PROSITE" id="PS51459"/>
    </source>
</evidence>
<evidence type="ECO:0000313" key="4">
    <source>
        <dbReference type="Proteomes" id="UP000250006"/>
    </source>
</evidence>
<keyword evidence="4" id="KW-1185">Reference proteome</keyword>
<dbReference type="Gene3D" id="1.10.3290.10">
    <property type="entry name" value="Fido-like domain"/>
    <property type="match status" value="1"/>
</dbReference>
<feature type="domain" description="Fido" evidence="2">
    <location>
        <begin position="173"/>
        <end position="323"/>
    </location>
</feature>
<proteinExistence type="predicted"/>
<evidence type="ECO:0000313" key="3">
    <source>
        <dbReference type="EMBL" id="SPT54286.1"/>
    </source>
</evidence>
<organism evidence="3 4">
    <name type="scientific">Actinomyces bovis</name>
    <dbReference type="NCBI Taxonomy" id="1658"/>
    <lineage>
        <taxon>Bacteria</taxon>
        <taxon>Bacillati</taxon>
        <taxon>Actinomycetota</taxon>
        <taxon>Actinomycetes</taxon>
        <taxon>Actinomycetales</taxon>
        <taxon>Actinomycetaceae</taxon>
        <taxon>Actinomyces</taxon>
    </lineage>
</organism>
<sequence length="345" mass="35165">MISISVGLGPTPQRPGAPKAKPAAGQAKAPEGASEEGTTGGRLSPGYNSGRAEAANAPLLEALRVIDAEPRVRAANAALRQATAELRWSQVLRRRWREARAEATLRCAVASGAVEGAVVSAGVLRERVARAELSRATSGDAGLDAVVALWRAGARLTTLMPDLGGAGGGHPVTARELLAGLHRDVVAPLLAGGQLTQAQVAAPRAEGEAPAEGGPGTAPDGAALRARLDGLLALLDLPEAPALVRAALVHGELVSARPFVAGNAALGRLLVRHLVVLAGLEPTGTAVAEVYPARFPQAYREAAAAYATGSADGVVTWVLWQAEALLAGIEEAHGLLRQVQAGSSR</sequence>
<dbReference type="PROSITE" id="PS51459">
    <property type="entry name" value="FIDO"/>
    <property type="match status" value="1"/>
</dbReference>
<dbReference type="SUPFAM" id="SSF140931">
    <property type="entry name" value="Fic-like"/>
    <property type="match status" value="1"/>
</dbReference>
<dbReference type="EMBL" id="UAPQ01000010">
    <property type="protein sequence ID" value="SPT54286.1"/>
    <property type="molecule type" value="Genomic_DNA"/>
</dbReference>
<evidence type="ECO:0000256" key="1">
    <source>
        <dbReference type="SAM" id="MobiDB-lite"/>
    </source>
</evidence>
<gene>
    <name evidence="3" type="ORF">NCTC11535_01999</name>
</gene>
<dbReference type="InterPro" id="IPR003812">
    <property type="entry name" value="Fido"/>
</dbReference>
<dbReference type="InterPro" id="IPR036597">
    <property type="entry name" value="Fido-like_dom_sf"/>
</dbReference>